<keyword evidence="2" id="KW-1185">Reference proteome</keyword>
<protein>
    <submittedName>
        <fullName evidence="1">Uncharacterized protein</fullName>
    </submittedName>
</protein>
<reference evidence="1" key="5">
    <citation type="journal article" date="2021" name="G3 (Bethesda)">
        <title>Aegilops tauschii genome assembly Aet v5.0 features greater sequence contiguity and improved annotation.</title>
        <authorList>
            <person name="Wang L."/>
            <person name="Zhu T."/>
            <person name="Rodriguez J.C."/>
            <person name="Deal K.R."/>
            <person name="Dubcovsky J."/>
            <person name="McGuire P.E."/>
            <person name="Lux T."/>
            <person name="Spannagl M."/>
            <person name="Mayer K.F.X."/>
            <person name="Baldrich P."/>
            <person name="Meyers B.C."/>
            <person name="Huo N."/>
            <person name="Gu Y.Q."/>
            <person name="Zhou H."/>
            <person name="Devos K.M."/>
            <person name="Bennetzen J.L."/>
            <person name="Unver T."/>
            <person name="Budak H."/>
            <person name="Gulick P.J."/>
            <person name="Galiba G."/>
            <person name="Kalapos B."/>
            <person name="Nelson D.R."/>
            <person name="Li P."/>
            <person name="You F.M."/>
            <person name="Luo M.C."/>
            <person name="Dvorak J."/>
        </authorList>
    </citation>
    <scope>NUCLEOTIDE SEQUENCE [LARGE SCALE GENOMIC DNA]</scope>
    <source>
        <strain evidence="1">cv. AL8/78</strain>
    </source>
</reference>
<name>A0A452XZ67_AEGTS</name>
<reference evidence="1" key="3">
    <citation type="journal article" date="2017" name="Nature">
        <title>Genome sequence of the progenitor of the wheat D genome Aegilops tauschii.</title>
        <authorList>
            <person name="Luo M.C."/>
            <person name="Gu Y.Q."/>
            <person name="Puiu D."/>
            <person name="Wang H."/>
            <person name="Twardziok S.O."/>
            <person name="Deal K.R."/>
            <person name="Huo N."/>
            <person name="Zhu T."/>
            <person name="Wang L."/>
            <person name="Wang Y."/>
            <person name="McGuire P.E."/>
            <person name="Liu S."/>
            <person name="Long H."/>
            <person name="Ramasamy R.K."/>
            <person name="Rodriguez J.C."/>
            <person name="Van S.L."/>
            <person name="Yuan L."/>
            <person name="Wang Z."/>
            <person name="Xia Z."/>
            <person name="Xiao L."/>
            <person name="Anderson O.D."/>
            <person name="Ouyang S."/>
            <person name="Liang Y."/>
            <person name="Zimin A.V."/>
            <person name="Pertea G."/>
            <person name="Qi P."/>
            <person name="Bennetzen J.L."/>
            <person name="Dai X."/>
            <person name="Dawson M.W."/>
            <person name="Muller H.G."/>
            <person name="Kugler K."/>
            <person name="Rivarola-Duarte L."/>
            <person name="Spannagl M."/>
            <person name="Mayer K.F.X."/>
            <person name="Lu F.H."/>
            <person name="Bevan M.W."/>
            <person name="Leroy P."/>
            <person name="Li P."/>
            <person name="You F.M."/>
            <person name="Sun Q."/>
            <person name="Liu Z."/>
            <person name="Lyons E."/>
            <person name="Wicker T."/>
            <person name="Salzberg S.L."/>
            <person name="Devos K.M."/>
            <person name="Dvorak J."/>
        </authorList>
    </citation>
    <scope>NUCLEOTIDE SEQUENCE [LARGE SCALE GENOMIC DNA]</scope>
    <source>
        <strain evidence="1">cv. AL8/78</strain>
    </source>
</reference>
<dbReference type="EnsemblPlants" id="AET1Gv20228400.11">
    <property type="protein sequence ID" value="AET1Gv20228400.11"/>
    <property type="gene ID" value="AET1Gv20228400"/>
</dbReference>
<evidence type="ECO:0000313" key="2">
    <source>
        <dbReference type="Proteomes" id="UP000015105"/>
    </source>
</evidence>
<reference evidence="2" key="2">
    <citation type="journal article" date="2017" name="Nat. Plants">
        <title>The Aegilops tauschii genome reveals multiple impacts of transposons.</title>
        <authorList>
            <person name="Zhao G."/>
            <person name="Zou C."/>
            <person name="Li K."/>
            <person name="Wang K."/>
            <person name="Li T."/>
            <person name="Gao L."/>
            <person name="Zhang X."/>
            <person name="Wang H."/>
            <person name="Yang Z."/>
            <person name="Liu X."/>
            <person name="Jiang W."/>
            <person name="Mao L."/>
            <person name="Kong X."/>
            <person name="Jiao Y."/>
            <person name="Jia J."/>
        </authorList>
    </citation>
    <scope>NUCLEOTIDE SEQUENCE [LARGE SCALE GENOMIC DNA]</scope>
    <source>
        <strain evidence="2">cv. AL8/78</strain>
    </source>
</reference>
<reference evidence="1" key="4">
    <citation type="submission" date="2019-03" db="UniProtKB">
        <authorList>
            <consortium name="EnsemblPlants"/>
        </authorList>
    </citation>
    <scope>IDENTIFICATION</scope>
</reference>
<dbReference type="AlphaFoldDB" id="A0A452XZ67"/>
<sequence length="40" mass="4599">MRISDFYPESLVKSDAKLDSKSDCPTWLLLTEVLPLQVLF</sequence>
<dbReference type="Proteomes" id="UP000015105">
    <property type="component" value="Chromosome 1D"/>
</dbReference>
<organism evidence="1 2">
    <name type="scientific">Aegilops tauschii subsp. strangulata</name>
    <name type="common">Goatgrass</name>
    <dbReference type="NCBI Taxonomy" id="200361"/>
    <lineage>
        <taxon>Eukaryota</taxon>
        <taxon>Viridiplantae</taxon>
        <taxon>Streptophyta</taxon>
        <taxon>Embryophyta</taxon>
        <taxon>Tracheophyta</taxon>
        <taxon>Spermatophyta</taxon>
        <taxon>Magnoliopsida</taxon>
        <taxon>Liliopsida</taxon>
        <taxon>Poales</taxon>
        <taxon>Poaceae</taxon>
        <taxon>BOP clade</taxon>
        <taxon>Pooideae</taxon>
        <taxon>Triticodae</taxon>
        <taxon>Triticeae</taxon>
        <taxon>Triticinae</taxon>
        <taxon>Aegilops</taxon>
    </lineage>
</organism>
<dbReference type="Gramene" id="AET1Gv20228400.11">
    <property type="protein sequence ID" value="AET1Gv20228400.11"/>
    <property type="gene ID" value="AET1Gv20228400"/>
</dbReference>
<proteinExistence type="predicted"/>
<evidence type="ECO:0000313" key="1">
    <source>
        <dbReference type="EnsemblPlants" id="AET1Gv20228400.11"/>
    </source>
</evidence>
<accession>A0A452XZ67</accession>
<reference evidence="2" key="1">
    <citation type="journal article" date="2014" name="Science">
        <title>Ancient hybridizations among the ancestral genomes of bread wheat.</title>
        <authorList>
            <consortium name="International Wheat Genome Sequencing Consortium,"/>
            <person name="Marcussen T."/>
            <person name="Sandve S.R."/>
            <person name="Heier L."/>
            <person name="Spannagl M."/>
            <person name="Pfeifer M."/>
            <person name="Jakobsen K.S."/>
            <person name="Wulff B.B."/>
            <person name="Steuernagel B."/>
            <person name="Mayer K.F."/>
            <person name="Olsen O.A."/>
        </authorList>
    </citation>
    <scope>NUCLEOTIDE SEQUENCE [LARGE SCALE GENOMIC DNA]</scope>
    <source>
        <strain evidence="2">cv. AL8/78</strain>
    </source>
</reference>